<name>A0A915JKX2_ROMCU</name>
<evidence type="ECO:0000313" key="1">
    <source>
        <dbReference type="Proteomes" id="UP000887565"/>
    </source>
</evidence>
<dbReference type="AlphaFoldDB" id="A0A915JKX2"/>
<proteinExistence type="predicted"/>
<dbReference type="WBParaSite" id="nRc.2.0.1.t26820-RA">
    <property type="protein sequence ID" value="nRc.2.0.1.t26820-RA"/>
    <property type="gene ID" value="nRc.2.0.1.g26820"/>
</dbReference>
<accession>A0A915JKX2</accession>
<evidence type="ECO:0000313" key="2">
    <source>
        <dbReference type="WBParaSite" id="nRc.2.0.1.t26820-RA"/>
    </source>
</evidence>
<organism evidence="1 2">
    <name type="scientific">Romanomermis culicivorax</name>
    <name type="common">Nematode worm</name>
    <dbReference type="NCBI Taxonomy" id="13658"/>
    <lineage>
        <taxon>Eukaryota</taxon>
        <taxon>Metazoa</taxon>
        <taxon>Ecdysozoa</taxon>
        <taxon>Nematoda</taxon>
        <taxon>Enoplea</taxon>
        <taxon>Dorylaimia</taxon>
        <taxon>Mermithida</taxon>
        <taxon>Mermithoidea</taxon>
        <taxon>Mermithidae</taxon>
        <taxon>Romanomermis</taxon>
    </lineage>
</organism>
<protein>
    <submittedName>
        <fullName evidence="2">Uncharacterized protein</fullName>
    </submittedName>
</protein>
<dbReference type="Proteomes" id="UP000887565">
    <property type="component" value="Unplaced"/>
</dbReference>
<sequence>MHNSTLDDIKNQLKLNPKLILLIVLKGRHHFLTDLKDLNLKNSDKSQCVSVLLMNSYFMPKIGLDVQHRFHYVIWFDGGEFWNGETSAKLDKLFFPDIDFMIGRFVKICPGKRIRLISMEESLVRFVSMLREKYAIEGPKSVDTECFTSKIQMKTVARTQGS</sequence>
<keyword evidence="1" id="KW-1185">Reference proteome</keyword>
<reference evidence="2" key="1">
    <citation type="submission" date="2022-11" db="UniProtKB">
        <authorList>
            <consortium name="WormBaseParasite"/>
        </authorList>
    </citation>
    <scope>IDENTIFICATION</scope>
</reference>